<feature type="domain" description="Response regulatory" evidence="8">
    <location>
        <begin position="6"/>
        <end position="122"/>
    </location>
</feature>
<evidence type="ECO:0000256" key="2">
    <source>
        <dbReference type="ARBA" id="ARBA00012438"/>
    </source>
</evidence>
<dbReference type="Gene3D" id="3.40.50.2300">
    <property type="match status" value="1"/>
</dbReference>
<dbReference type="InterPro" id="IPR035965">
    <property type="entry name" value="PAS-like_dom_sf"/>
</dbReference>
<dbReference type="SMART" id="SM00388">
    <property type="entry name" value="HisKA"/>
    <property type="match status" value="1"/>
</dbReference>
<dbReference type="GO" id="GO:0009927">
    <property type="term" value="F:histidine phosphotransfer kinase activity"/>
    <property type="evidence" value="ECO:0007669"/>
    <property type="project" value="TreeGrafter"/>
</dbReference>
<dbReference type="AlphaFoldDB" id="A0A1H8YYC4"/>
<dbReference type="InterPro" id="IPR036890">
    <property type="entry name" value="HATPase_C_sf"/>
</dbReference>
<dbReference type="Pfam" id="PF00072">
    <property type="entry name" value="Response_reg"/>
    <property type="match status" value="1"/>
</dbReference>
<dbReference type="Proteomes" id="UP000199496">
    <property type="component" value="Unassembled WGS sequence"/>
</dbReference>
<sequence>MLNGQSILIVDDQLENLKLLSDVLKPLYRVQAVTNGAQALDLLAQGTPPDLLLLDIMMPEMDGYTLCQRIKTCSATADIPIIFLTAKTDSDSEARGFAVGAVDYVTKPIHPPALLARVAAHLALAAQRKKLSAERDEIQRLVQKLTHEIAERERAEAQLRILAKAVEKAPASILITDRDGTITYVNPYFSQITGYTQEEAIGQNPRILKSDQQDKALYQYLWETITQGQIWRGELANQNKAGQLFYESVAISPILDDQGQITHYVAVKEDIGDRKELERIKEDVEHIMRHDLKSLLNPVIGFPDLLLLDDNLSAEQREALTLIRESGQKMHDMINLSLDLFKMETGQYHYESQTVNLIVILHELQGIATTQMQSKNLQLQMCLNGEVLAPETMLLVRADARLLFSLLANLLTNAVEASPHGANIVIELTTPGPVVLALRNQGTVPERIRQHFFAKYCTYGKRSGTGLGTYSAKLLADTMGMDLRMETSDTENTTCIYLTLSVAQ</sequence>
<dbReference type="SMART" id="SM00086">
    <property type="entry name" value="PAC"/>
    <property type="match status" value="1"/>
</dbReference>
<dbReference type="PROSITE" id="PS50110">
    <property type="entry name" value="RESPONSE_REGULATORY"/>
    <property type="match status" value="1"/>
</dbReference>
<keyword evidence="3" id="KW-0808">Transferase</keyword>
<evidence type="ECO:0000256" key="5">
    <source>
        <dbReference type="PROSITE-ProRule" id="PRU00169"/>
    </source>
</evidence>
<dbReference type="Gene3D" id="3.30.565.10">
    <property type="entry name" value="Histidine kinase-like ATPase, C-terminal domain"/>
    <property type="match status" value="1"/>
</dbReference>
<organism evidence="11 12">
    <name type="scientific">Ectothiorhodospira magna</name>
    <dbReference type="NCBI Taxonomy" id="867345"/>
    <lineage>
        <taxon>Bacteria</taxon>
        <taxon>Pseudomonadati</taxon>
        <taxon>Pseudomonadota</taxon>
        <taxon>Gammaproteobacteria</taxon>
        <taxon>Chromatiales</taxon>
        <taxon>Ectothiorhodospiraceae</taxon>
        <taxon>Ectothiorhodospira</taxon>
    </lineage>
</organism>
<dbReference type="Pfam" id="PF02518">
    <property type="entry name" value="HATPase_c"/>
    <property type="match status" value="1"/>
</dbReference>
<dbReference type="InterPro" id="IPR003661">
    <property type="entry name" value="HisK_dim/P_dom"/>
</dbReference>
<dbReference type="STRING" id="867345.SAMN05421693_10166"/>
<dbReference type="OrthoDB" id="7991996at2"/>
<feature type="domain" description="Histidine kinase" evidence="7">
    <location>
        <begin position="287"/>
        <end position="504"/>
    </location>
</feature>
<proteinExistence type="predicted"/>
<feature type="domain" description="PAC" evidence="10">
    <location>
        <begin position="231"/>
        <end position="283"/>
    </location>
</feature>
<dbReference type="CDD" id="cd00082">
    <property type="entry name" value="HisKA"/>
    <property type="match status" value="1"/>
</dbReference>
<dbReference type="SMART" id="SM00091">
    <property type="entry name" value="PAS"/>
    <property type="match status" value="1"/>
</dbReference>
<dbReference type="PANTHER" id="PTHR43047:SF72">
    <property type="entry name" value="OSMOSENSING HISTIDINE PROTEIN KINASE SLN1"/>
    <property type="match status" value="1"/>
</dbReference>
<evidence type="ECO:0000256" key="6">
    <source>
        <dbReference type="SAM" id="Coils"/>
    </source>
</evidence>
<dbReference type="SUPFAM" id="SSF47384">
    <property type="entry name" value="Homodimeric domain of signal transducing histidine kinase"/>
    <property type="match status" value="1"/>
</dbReference>
<dbReference type="SMART" id="SM00387">
    <property type="entry name" value="HATPase_c"/>
    <property type="match status" value="1"/>
</dbReference>
<dbReference type="SMART" id="SM00448">
    <property type="entry name" value="REC"/>
    <property type="match status" value="1"/>
</dbReference>
<dbReference type="Pfam" id="PF00512">
    <property type="entry name" value="HisKA"/>
    <property type="match status" value="1"/>
</dbReference>
<dbReference type="PROSITE" id="PS50109">
    <property type="entry name" value="HIS_KIN"/>
    <property type="match status" value="1"/>
</dbReference>
<dbReference type="Pfam" id="PF13426">
    <property type="entry name" value="PAS_9"/>
    <property type="match status" value="1"/>
</dbReference>
<dbReference type="InterPro" id="IPR001610">
    <property type="entry name" value="PAC"/>
</dbReference>
<evidence type="ECO:0000259" key="7">
    <source>
        <dbReference type="PROSITE" id="PS50109"/>
    </source>
</evidence>
<dbReference type="PROSITE" id="PS50112">
    <property type="entry name" value="PAS"/>
    <property type="match status" value="1"/>
</dbReference>
<evidence type="ECO:0000259" key="9">
    <source>
        <dbReference type="PROSITE" id="PS50112"/>
    </source>
</evidence>
<keyword evidence="4" id="KW-0418">Kinase</keyword>
<dbReference type="GO" id="GO:0000155">
    <property type="term" value="F:phosphorelay sensor kinase activity"/>
    <property type="evidence" value="ECO:0007669"/>
    <property type="project" value="InterPro"/>
</dbReference>
<dbReference type="EMBL" id="FOFO01000001">
    <property type="protein sequence ID" value="SEP57081.1"/>
    <property type="molecule type" value="Genomic_DNA"/>
</dbReference>
<gene>
    <name evidence="11" type="ORF">SAMN05421693_10166</name>
</gene>
<dbReference type="Gene3D" id="3.30.450.20">
    <property type="entry name" value="PAS domain"/>
    <property type="match status" value="1"/>
</dbReference>
<evidence type="ECO:0000313" key="11">
    <source>
        <dbReference type="EMBL" id="SEP57081.1"/>
    </source>
</evidence>
<dbReference type="Gene3D" id="1.10.287.130">
    <property type="match status" value="1"/>
</dbReference>
<accession>A0A1H8YYC4</accession>
<evidence type="ECO:0000259" key="10">
    <source>
        <dbReference type="PROSITE" id="PS50113"/>
    </source>
</evidence>
<dbReference type="SUPFAM" id="SSF52172">
    <property type="entry name" value="CheY-like"/>
    <property type="match status" value="1"/>
</dbReference>
<name>A0A1H8YYC4_9GAMM</name>
<dbReference type="CDD" id="cd00130">
    <property type="entry name" value="PAS"/>
    <property type="match status" value="1"/>
</dbReference>
<keyword evidence="12" id="KW-1185">Reference proteome</keyword>
<dbReference type="GO" id="GO:0005886">
    <property type="term" value="C:plasma membrane"/>
    <property type="evidence" value="ECO:0007669"/>
    <property type="project" value="TreeGrafter"/>
</dbReference>
<dbReference type="InterPro" id="IPR000014">
    <property type="entry name" value="PAS"/>
</dbReference>
<dbReference type="InterPro" id="IPR011006">
    <property type="entry name" value="CheY-like_superfamily"/>
</dbReference>
<reference evidence="11 12" key="1">
    <citation type="submission" date="2016-10" db="EMBL/GenBank/DDBJ databases">
        <authorList>
            <person name="de Groot N.N."/>
        </authorList>
    </citation>
    <scope>NUCLEOTIDE SEQUENCE [LARGE SCALE GENOMIC DNA]</scope>
    <source>
        <strain evidence="11 12">B7-7</strain>
    </source>
</reference>
<evidence type="ECO:0000256" key="3">
    <source>
        <dbReference type="ARBA" id="ARBA00022679"/>
    </source>
</evidence>
<keyword evidence="5" id="KW-0597">Phosphoprotein</keyword>
<feature type="modified residue" description="4-aspartylphosphate" evidence="5">
    <location>
        <position position="55"/>
    </location>
</feature>
<dbReference type="InterPro" id="IPR001789">
    <property type="entry name" value="Sig_transdc_resp-reg_receiver"/>
</dbReference>
<protein>
    <recommendedName>
        <fullName evidence="2">histidine kinase</fullName>
        <ecNumber evidence="2">2.7.13.3</ecNumber>
    </recommendedName>
</protein>
<comment type="catalytic activity">
    <reaction evidence="1">
        <text>ATP + protein L-histidine = ADP + protein N-phospho-L-histidine.</text>
        <dbReference type="EC" id="2.7.13.3"/>
    </reaction>
</comment>
<keyword evidence="6" id="KW-0175">Coiled coil</keyword>
<dbReference type="InterPro" id="IPR003594">
    <property type="entry name" value="HATPase_dom"/>
</dbReference>
<evidence type="ECO:0000313" key="12">
    <source>
        <dbReference type="Proteomes" id="UP000199496"/>
    </source>
</evidence>
<dbReference type="PANTHER" id="PTHR43047">
    <property type="entry name" value="TWO-COMPONENT HISTIDINE PROTEIN KINASE"/>
    <property type="match status" value="1"/>
</dbReference>
<feature type="domain" description="PAS" evidence="9">
    <location>
        <begin position="158"/>
        <end position="204"/>
    </location>
</feature>
<dbReference type="RefSeq" id="WP_090202313.1">
    <property type="nucleotide sequence ID" value="NZ_FOFO01000001.1"/>
</dbReference>
<evidence type="ECO:0000256" key="4">
    <source>
        <dbReference type="ARBA" id="ARBA00022777"/>
    </source>
</evidence>
<dbReference type="PROSITE" id="PS50113">
    <property type="entry name" value="PAC"/>
    <property type="match status" value="1"/>
</dbReference>
<feature type="coiled-coil region" evidence="6">
    <location>
        <begin position="124"/>
        <end position="158"/>
    </location>
</feature>
<dbReference type="InterPro" id="IPR005467">
    <property type="entry name" value="His_kinase_dom"/>
</dbReference>
<dbReference type="InterPro" id="IPR000700">
    <property type="entry name" value="PAS-assoc_C"/>
</dbReference>
<dbReference type="EC" id="2.7.13.3" evidence="2"/>
<dbReference type="SUPFAM" id="SSF55785">
    <property type="entry name" value="PYP-like sensor domain (PAS domain)"/>
    <property type="match status" value="1"/>
</dbReference>
<evidence type="ECO:0000259" key="8">
    <source>
        <dbReference type="PROSITE" id="PS50110"/>
    </source>
</evidence>
<dbReference type="NCBIfam" id="TIGR00229">
    <property type="entry name" value="sensory_box"/>
    <property type="match status" value="1"/>
</dbReference>
<dbReference type="InterPro" id="IPR036097">
    <property type="entry name" value="HisK_dim/P_sf"/>
</dbReference>
<evidence type="ECO:0000256" key="1">
    <source>
        <dbReference type="ARBA" id="ARBA00000085"/>
    </source>
</evidence>
<dbReference type="SUPFAM" id="SSF55874">
    <property type="entry name" value="ATPase domain of HSP90 chaperone/DNA topoisomerase II/histidine kinase"/>
    <property type="match status" value="1"/>
</dbReference>